<dbReference type="EMBL" id="JBANEI010000002">
    <property type="protein sequence ID" value="MEI2680867.1"/>
    <property type="molecule type" value="Genomic_DNA"/>
</dbReference>
<dbReference type="RefSeq" id="WP_191149574.1">
    <property type="nucleotide sequence ID" value="NZ_JACXBP010000002.1"/>
</dbReference>
<gene>
    <name evidence="2" type="ORF">V8N49_04240</name>
</gene>
<sequence>MSRTLLLSTLITASTAHADTQLTLQVKGAISPPSCDLTIDQQGVLDWQQINSASLSTTHATTLPARTTHLNVSCETATLFALRAKDIAARAAEAGSGDATRFSLGTTRTGKAIGSYTIRSAASSCLVDGKKMAALMSSDDRGKTWQPVQDELSWTTSGEQLIAFSDGANPQPLPAKTAVFTLRVTPSVAARQALDFDDSVTLAGSTTFDLVYL</sequence>
<proteinExistence type="predicted"/>
<comment type="caution">
    <text evidence="2">The sequence shown here is derived from an EMBL/GenBank/DDBJ whole genome shotgun (WGS) entry which is preliminary data.</text>
</comment>
<dbReference type="Pfam" id="PF06551">
    <property type="entry name" value="DUF1120"/>
    <property type="match status" value="1"/>
</dbReference>
<organism evidence="2 3">
    <name type="scientific">Erwinia aphidicola</name>
    <dbReference type="NCBI Taxonomy" id="68334"/>
    <lineage>
        <taxon>Bacteria</taxon>
        <taxon>Pseudomonadati</taxon>
        <taxon>Pseudomonadota</taxon>
        <taxon>Gammaproteobacteria</taxon>
        <taxon>Enterobacterales</taxon>
        <taxon>Erwiniaceae</taxon>
        <taxon>Erwinia</taxon>
    </lineage>
</organism>
<keyword evidence="3" id="KW-1185">Reference proteome</keyword>
<name>A0ABU8DBH4_ERWAP</name>
<reference evidence="2 3" key="1">
    <citation type="submission" date="2024-02" db="EMBL/GenBank/DDBJ databases">
        <title>First report Erwinia aphidicola in onion in Chile.</title>
        <authorList>
            <person name="Valenzuela M."/>
            <person name="Pena M."/>
            <person name="Dutta B."/>
        </authorList>
    </citation>
    <scope>NUCLEOTIDE SEQUENCE [LARGE SCALE GENOMIC DNA]</scope>
    <source>
        <strain evidence="2 3">QCJ3A</strain>
    </source>
</reference>
<feature type="chain" id="PRO_5046945709" evidence="1">
    <location>
        <begin position="19"/>
        <end position="213"/>
    </location>
</feature>
<dbReference type="Proteomes" id="UP001306592">
    <property type="component" value="Unassembled WGS sequence"/>
</dbReference>
<keyword evidence="1" id="KW-0732">Signal</keyword>
<evidence type="ECO:0000313" key="2">
    <source>
        <dbReference type="EMBL" id="MEI2680867.1"/>
    </source>
</evidence>
<protein>
    <submittedName>
        <fullName evidence="2">DUF1120 domain-containing protein</fullName>
    </submittedName>
</protein>
<dbReference type="InterPro" id="IPR010546">
    <property type="entry name" value="DUF1120"/>
</dbReference>
<evidence type="ECO:0000256" key="1">
    <source>
        <dbReference type="SAM" id="SignalP"/>
    </source>
</evidence>
<feature type="signal peptide" evidence="1">
    <location>
        <begin position="1"/>
        <end position="18"/>
    </location>
</feature>
<accession>A0ABU8DBH4</accession>
<evidence type="ECO:0000313" key="3">
    <source>
        <dbReference type="Proteomes" id="UP001306592"/>
    </source>
</evidence>